<comment type="caution">
    <text evidence="1">The sequence shown here is derived from an EMBL/GenBank/DDBJ whole genome shotgun (WGS) entry which is preliminary data.</text>
</comment>
<dbReference type="Proteomes" id="UP000177418">
    <property type="component" value="Unassembled WGS sequence"/>
</dbReference>
<gene>
    <name evidence="1" type="ORF">A3H78_02760</name>
</gene>
<organism evidence="1 2">
    <name type="scientific">Candidatus Roizmanbacteria bacterium RIFCSPLOWO2_02_FULL_36_11</name>
    <dbReference type="NCBI Taxonomy" id="1802071"/>
    <lineage>
        <taxon>Bacteria</taxon>
        <taxon>Candidatus Roizmaniibacteriota</taxon>
    </lineage>
</organism>
<dbReference type="Gene3D" id="3.30.2310.20">
    <property type="entry name" value="RelE-like"/>
    <property type="match status" value="1"/>
</dbReference>
<evidence type="ECO:0008006" key="3">
    <source>
        <dbReference type="Google" id="ProtNLM"/>
    </source>
</evidence>
<evidence type="ECO:0000313" key="1">
    <source>
        <dbReference type="EMBL" id="OGK53431.1"/>
    </source>
</evidence>
<reference evidence="1 2" key="1">
    <citation type="journal article" date="2016" name="Nat. Commun.">
        <title>Thousands of microbial genomes shed light on interconnected biogeochemical processes in an aquifer system.</title>
        <authorList>
            <person name="Anantharaman K."/>
            <person name="Brown C.T."/>
            <person name="Hug L.A."/>
            <person name="Sharon I."/>
            <person name="Castelle C.J."/>
            <person name="Probst A.J."/>
            <person name="Thomas B.C."/>
            <person name="Singh A."/>
            <person name="Wilkins M.J."/>
            <person name="Karaoz U."/>
            <person name="Brodie E.L."/>
            <person name="Williams K.H."/>
            <person name="Hubbard S.S."/>
            <person name="Banfield J.F."/>
        </authorList>
    </citation>
    <scope>NUCLEOTIDE SEQUENCE [LARGE SCALE GENOMIC DNA]</scope>
</reference>
<dbReference type="SUPFAM" id="SSF143011">
    <property type="entry name" value="RelE-like"/>
    <property type="match status" value="1"/>
</dbReference>
<sequence>MYEIRFSGSKVKKKYKKLLKNLSVDVKKKLREILENNPYPLQSGGEVLNRVEKKGPYYCYPITGGDRIIYDIYENPKKTLMIVMAGNHDEELRFLKKVTK</sequence>
<dbReference type="InterPro" id="IPR035093">
    <property type="entry name" value="RelE/ParE_toxin_dom_sf"/>
</dbReference>
<dbReference type="EMBL" id="MGAV01000019">
    <property type="protein sequence ID" value="OGK53431.1"/>
    <property type="molecule type" value="Genomic_DNA"/>
</dbReference>
<name>A0A1F7JCV0_9BACT</name>
<accession>A0A1F7JCV0</accession>
<dbReference type="AlphaFoldDB" id="A0A1F7JCV0"/>
<proteinExistence type="predicted"/>
<protein>
    <recommendedName>
        <fullName evidence="3">Addiction module toxin RelE</fullName>
    </recommendedName>
</protein>
<evidence type="ECO:0000313" key="2">
    <source>
        <dbReference type="Proteomes" id="UP000177418"/>
    </source>
</evidence>